<feature type="domain" description="PKD" evidence="2">
    <location>
        <begin position="319"/>
        <end position="369"/>
    </location>
</feature>
<feature type="chain" id="PRO_5016121875" description="PKD domain-containing protein" evidence="1">
    <location>
        <begin position="24"/>
        <end position="808"/>
    </location>
</feature>
<comment type="caution">
    <text evidence="3">The sequence shown here is derived from an EMBL/GenBank/DDBJ whole genome shotgun (WGS) entry which is preliminary data.</text>
</comment>
<evidence type="ECO:0000313" key="3">
    <source>
        <dbReference type="EMBL" id="PZP48787.1"/>
    </source>
</evidence>
<keyword evidence="1" id="KW-0732">Signal</keyword>
<feature type="signal peptide" evidence="1">
    <location>
        <begin position="1"/>
        <end position="23"/>
    </location>
</feature>
<name>A0A2W5F4M8_9SPHI</name>
<dbReference type="Gene3D" id="2.60.40.10">
    <property type="entry name" value="Immunoglobulins"/>
    <property type="match status" value="2"/>
</dbReference>
<sequence>MKKIRVVLILVLSLFIFCNIAKANHVKGGWIGYQYIGPGLYSNSSQYKITVYLYIDCHNLNSYRSSVILGVFDAGTNTRMYSENVFAQDSTTLLKTTFSPCLINAPEICYKVLTYSSVVDLPGNQAGYNVNVQFRARVSGIVNIINSVNTGITLFTSIPGKILTNDGEMDLHTNNSPYFNFLDTSTVCHNSKIAIPFSAEDPDGDSLSYYFGNGNDAGGNNSNVLVTPTPPPYLTLNYVAPFSGNFPLGSDVTIDPRSGLISGRAPDQVGEYVVAVYVDEWRKGVKISTSKKELQINVTNCSLQETSLNPSYINCRDYTFNFKNNSQVSSNSIFEWDFGVPEKADNISHSPTPTFVYPDTGIYTLKLKIGVSEECTDSTTSEIRVYPGFVPGFNNDGDCILSATNFNDATTTVSGIVNSWLWDFGDGKTSTQQNPKYQYSSPGTYKAILKVGNSKGCSDTISHQLDIISQVELNPLFTDTLICYKDSVLLIVNSSNAKTYHWTSSDNNIPDADTNSILVFPKTNTEYTITAHSGDCVESKKIQVNLLQNLNIIANDVYACIGDTATFNVSTQATNFLWSQQTGVDTLNNSTIIQPSILVSGSNSYSILAKYGSNCQVEKTVQVYAAKYPTIQIQENPDTTICLGNSLTITTTGTTTDNIWNPSNQRNSSIIVKPNNTTSYIIDGYDKNSYCTKHVQDTIIVRIAPHFSIKLTNDTTVVWNQPLSLIPTTNFTDRKYYYSWTPFSYLSSTDSATTIATIPYGVGQQFYTLNMSDEFGCVAAAKIAAHIFQTQTGFFVPSAFSPNGDGKN</sequence>
<dbReference type="CDD" id="cd00146">
    <property type="entry name" value="PKD"/>
    <property type="match status" value="2"/>
</dbReference>
<dbReference type="InterPro" id="IPR022409">
    <property type="entry name" value="PKD/Chitinase_dom"/>
</dbReference>
<dbReference type="Pfam" id="PF18911">
    <property type="entry name" value="PKD_4"/>
    <property type="match status" value="1"/>
</dbReference>
<gene>
    <name evidence="3" type="ORF">DI598_09415</name>
</gene>
<dbReference type="Proteomes" id="UP000249645">
    <property type="component" value="Unassembled WGS sequence"/>
</dbReference>
<dbReference type="EMBL" id="QFOI01000146">
    <property type="protein sequence ID" value="PZP48787.1"/>
    <property type="molecule type" value="Genomic_DNA"/>
</dbReference>
<feature type="domain" description="PKD" evidence="2">
    <location>
        <begin position="419"/>
        <end position="456"/>
    </location>
</feature>
<organism evidence="3 4">
    <name type="scientific">Pseudopedobacter saltans</name>
    <dbReference type="NCBI Taxonomy" id="151895"/>
    <lineage>
        <taxon>Bacteria</taxon>
        <taxon>Pseudomonadati</taxon>
        <taxon>Bacteroidota</taxon>
        <taxon>Sphingobacteriia</taxon>
        <taxon>Sphingobacteriales</taxon>
        <taxon>Sphingobacteriaceae</taxon>
        <taxon>Pseudopedobacter</taxon>
    </lineage>
</organism>
<dbReference type="InterPro" id="IPR000601">
    <property type="entry name" value="PKD_dom"/>
</dbReference>
<reference evidence="3 4" key="1">
    <citation type="submission" date="2017-11" db="EMBL/GenBank/DDBJ databases">
        <title>Infants hospitalized years apart are colonized by the same room-sourced microbial strains.</title>
        <authorList>
            <person name="Brooks B."/>
            <person name="Olm M.R."/>
            <person name="Firek B.A."/>
            <person name="Baker R."/>
            <person name="Thomas B.C."/>
            <person name="Morowitz M.J."/>
            <person name="Banfield J.F."/>
        </authorList>
    </citation>
    <scope>NUCLEOTIDE SEQUENCE [LARGE SCALE GENOMIC DNA]</scope>
    <source>
        <strain evidence="3">S2_009_000_R2_76</strain>
    </source>
</reference>
<dbReference type="SUPFAM" id="SSF49299">
    <property type="entry name" value="PKD domain"/>
    <property type="match status" value="2"/>
</dbReference>
<protein>
    <recommendedName>
        <fullName evidence="2">PKD domain-containing protein</fullName>
    </recommendedName>
</protein>
<dbReference type="InterPro" id="IPR035986">
    <property type="entry name" value="PKD_dom_sf"/>
</dbReference>
<evidence type="ECO:0000259" key="2">
    <source>
        <dbReference type="PROSITE" id="PS50093"/>
    </source>
</evidence>
<evidence type="ECO:0000256" key="1">
    <source>
        <dbReference type="SAM" id="SignalP"/>
    </source>
</evidence>
<evidence type="ECO:0000313" key="4">
    <source>
        <dbReference type="Proteomes" id="UP000249645"/>
    </source>
</evidence>
<proteinExistence type="predicted"/>
<feature type="non-terminal residue" evidence="3">
    <location>
        <position position="808"/>
    </location>
</feature>
<dbReference type="SMART" id="SM00089">
    <property type="entry name" value="PKD"/>
    <property type="match status" value="2"/>
</dbReference>
<dbReference type="InterPro" id="IPR013783">
    <property type="entry name" value="Ig-like_fold"/>
</dbReference>
<accession>A0A2W5F4M8</accession>
<dbReference type="AlphaFoldDB" id="A0A2W5F4M8"/>
<dbReference type="PROSITE" id="PS50093">
    <property type="entry name" value="PKD"/>
    <property type="match status" value="2"/>
</dbReference>